<accession>A0A7X7LZW6</accession>
<evidence type="ECO:0000313" key="1">
    <source>
        <dbReference type="EMBL" id="NLF55986.1"/>
    </source>
</evidence>
<dbReference type="AlphaFoldDB" id="A0A7X7LZW6"/>
<gene>
    <name evidence="1" type="ORF">GX576_16600</name>
</gene>
<dbReference type="Proteomes" id="UP000536534">
    <property type="component" value="Unassembled WGS sequence"/>
</dbReference>
<name>A0A7X7LZW6_9RHOO</name>
<protein>
    <submittedName>
        <fullName evidence="1">Uncharacterized protein</fullName>
    </submittedName>
</protein>
<dbReference type="EMBL" id="JAAYYV010000491">
    <property type="protein sequence ID" value="NLF55986.1"/>
    <property type="molecule type" value="Genomic_DNA"/>
</dbReference>
<feature type="non-terminal residue" evidence="1">
    <location>
        <position position="87"/>
    </location>
</feature>
<proteinExistence type="predicted"/>
<organism evidence="1 2">
    <name type="scientific">Thauera phenolivorans</name>
    <dbReference type="NCBI Taxonomy" id="1792543"/>
    <lineage>
        <taxon>Bacteria</taxon>
        <taxon>Pseudomonadati</taxon>
        <taxon>Pseudomonadota</taxon>
        <taxon>Betaproteobacteria</taxon>
        <taxon>Rhodocyclales</taxon>
        <taxon>Zoogloeaceae</taxon>
        <taxon>Thauera</taxon>
    </lineage>
</organism>
<comment type="caution">
    <text evidence="1">The sequence shown here is derived from an EMBL/GenBank/DDBJ whole genome shotgun (WGS) entry which is preliminary data.</text>
</comment>
<evidence type="ECO:0000313" key="2">
    <source>
        <dbReference type="Proteomes" id="UP000536534"/>
    </source>
</evidence>
<reference evidence="1 2" key="1">
    <citation type="journal article" date="2020" name="Biotechnol. Biofuels">
        <title>New insights from the biogas microbiome by comprehensive genome-resolved metagenomics of nearly 1600 species originating from multiple anaerobic digesters.</title>
        <authorList>
            <person name="Campanaro S."/>
            <person name="Treu L."/>
            <person name="Rodriguez-R L.M."/>
            <person name="Kovalovszki A."/>
            <person name="Ziels R.M."/>
            <person name="Maus I."/>
            <person name="Zhu X."/>
            <person name="Kougias P.G."/>
            <person name="Basile A."/>
            <person name="Luo G."/>
            <person name="Schluter A."/>
            <person name="Konstantinidis K.T."/>
            <person name="Angelidaki I."/>
        </authorList>
    </citation>
    <scope>NUCLEOTIDE SEQUENCE [LARGE SCALE GENOMIC DNA]</scope>
    <source>
        <strain evidence="1">AS06rmzACSIP_256</strain>
    </source>
</reference>
<sequence length="87" mass="9569">MSRLTRLRFMQTDRTALPVRQRIRPRGVPNALQNHLIAETSEPGAATGIITDLLGAGVVQVDEEMLGDFHCELHAISVLDVTIAHLN</sequence>